<feature type="domain" description="WW" evidence="2">
    <location>
        <begin position="3"/>
        <end position="37"/>
    </location>
</feature>
<dbReference type="InterPro" id="IPR038185">
    <property type="entry name" value="MyTH4_dom_sf"/>
</dbReference>
<dbReference type="Gene3D" id="1.10.555.10">
    <property type="entry name" value="Rho GTPase activation protein"/>
    <property type="match status" value="1"/>
</dbReference>
<feature type="domain" description="Rho-GAP" evidence="3">
    <location>
        <begin position="613"/>
        <end position="813"/>
    </location>
</feature>
<feature type="compositionally biased region" description="Low complexity" evidence="1">
    <location>
        <begin position="136"/>
        <end position="157"/>
    </location>
</feature>
<dbReference type="PANTHER" id="PTHR45876">
    <property type="entry name" value="FI04035P"/>
    <property type="match status" value="1"/>
</dbReference>
<proteinExistence type="predicted"/>
<evidence type="ECO:0008006" key="7">
    <source>
        <dbReference type="Google" id="ProtNLM"/>
    </source>
</evidence>
<protein>
    <recommendedName>
        <fullName evidence="7">Rho GTPase activation protein</fullName>
    </recommendedName>
</protein>
<feature type="domain" description="WW" evidence="2">
    <location>
        <begin position="44"/>
        <end position="77"/>
    </location>
</feature>
<dbReference type="SUPFAM" id="SSF48350">
    <property type="entry name" value="GTPase activation domain, GAP"/>
    <property type="match status" value="1"/>
</dbReference>
<dbReference type="PROSITE" id="PS51016">
    <property type="entry name" value="MYTH4"/>
    <property type="match status" value="1"/>
</dbReference>
<dbReference type="PROSITE" id="PS50238">
    <property type="entry name" value="RHOGAP"/>
    <property type="match status" value="1"/>
</dbReference>
<dbReference type="Pfam" id="PF00620">
    <property type="entry name" value="RhoGAP"/>
    <property type="match status" value="1"/>
</dbReference>
<sequence length="837" mass="93442">MATATMEEWVEITDPQSGNQFFANPVSGECSWERPLNAIIKPKDPSGEWWELWDENHKLPYYYHTASGQTEWLKPESGTVIPLVKIQSSAIGKRMSTALLDSTSEAFSAYQRRSRLSMAVTAGLLEAAEDEPVSLPRTSRPVTPTSPTAPTTPNSARKITPPVRKQSLRKPQRSLSDPSIDTSQYTASRGSLESAYTQLNRQPSSGGLTRQHSSGGLNRQPSSGGLNRQPSSGGLNRQPSSGGVRRQPSRHSLQKQPSRTSLHSTSGTSVNNGSNGSSDIDTMVPVPKLPASMHPARKSSLMVDQAKKFGIGAPVVNIEAANAMNPMNQPRSPMLRSADSSGTNLFHSNLLSSQPTHRRPYLPSELQLDITQFAIDGFARQYFSKHKKGIFRKRVPVEEMLCWSKESIKQPLIVLNKDLHKDALRCYKHIQRVMGDKPRQKGNSINEDIQWLLDRGIVQGQLRDEIYVQVCKQLNGNPSGESIFHGWELLCVITVTFPPSKNLEQYLEEFVKQHRNIRENRIDIMSKHVFHQLARICVRGAKGKVLSIAEIERAKVCRKADGLISSTVLWWCGQERVADATDLGVLRSEAEWGRPENLDRLIEAAFKPSVFGEPLEFIMALQQESYLALKIPRIVPFLADAVLTLNGQRSEGIFRVPGDVDEVTDLMNAMCRLVHSQRIRIENDQYDIKGITDPNVPASLLKFWLRDLTDPLIAPEFYEDCIKSAEDVEAAIAIVNKLPEVNRRVALYIIAFLQIFTDPESTAATRMNVHNLAMVFAPNFLRCPHENLTVVFENSKYEQAFVRTLIDNTAVDRYQVTEGNVVRGVPRPAPASEGGKM</sequence>
<dbReference type="Pfam" id="PF00784">
    <property type="entry name" value="MyTH4"/>
    <property type="match status" value="1"/>
</dbReference>
<dbReference type="InterPro" id="IPR000857">
    <property type="entry name" value="MyTH4_dom"/>
</dbReference>
<dbReference type="GO" id="GO:0005856">
    <property type="term" value="C:cytoskeleton"/>
    <property type="evidence" value="ECO:0007669"/>
    <property type="project" value="InterPro"/>
</dbReference>
<dbReference type="InterPro" id="IPR001202">
    <property type="entry name" value="WW_dom"/>
</dbReference>
<dbReference type="FunFam" id="1.10.555.10:FF:000045">
    <property type="entry name" value="RhoGAP domain containing protein"/>
    <property type="match status" value="1"/>
</dbReference>
<dbReference type="AlphaFoldDB" id="A0A433CZM2"/>
<evidence type="ECO:0000259" key="4">
    <source>
        <dbReference type="PROSITE" id="PS51016"/>
    </source>
</evidence>
<dbReference type="Gene3D" id="1.25.40.530">
    <property type="entry name" value="MyTH4 domain"/>
    <property type="match status" value="1"/>
</dbReference>
<dbReference type="SMART" id="SM00324">
    <property type="entry name" value="RhoGAP"/>
    <property type="match status" value="1"/>
</dbReference>
<evidence type="ECO:0000256" key="1">
    <source>
        <dbReference type="SAM" id="MobiDB-lite"/>
    </source>
</evidence>
<dbReference type="PROSITE" id="PS50020">
    <property type="entry name" value="WW_DOMAIN_2"/>
    <property type="match status" value="2"/>
</dbReference>
<dbReference type="InterPro" id="IPR000198">
    <property type="entry name" value="RhoGAP_dom"/>
</dbReference>
<evidence type="ECO:0000313" key="6">
    <source>
        <dbReference type="Proteomes" id="UP000268093"/>
    </source>
</evidence>
<dbReference type="GO" id="GO:0005737">
    <property type="term" value="C:cytoplasm"/>
    <property type="evidence" value="ECO:0007669"/>
    <property type="project" value="TreeGrafter"/>
</dbReference>
<feature type="compositionally biased region" description="Polar residues" evidence="1">
    <location>
        <begin position="254"/>
        <end position="263"/>
    </location>
</feature>
<gene>
    <name evidence="5" type="ORF">BC936DRAFT_150027</name>
</gene>
<keyword evidence="6" id="KW-1185">Reference proteome</keyword>
<dbReference type="GO" id="GO:0005096">
    <property type="term" value="F:GTPase activator activity"/>
    <property type="evidence" value="ECO:0007669"/>
    <property type="project" value="TreeGrafter"/>
</dbReference>
<evidence type="ECO:0000259" key="3">
    <source>
        <dbReference type="PROSITE" id="PS50238"/>
    </source>
</evidence>
<comment type="caution">
    <text evidence="5">The sequence shown here is derived from an EMBL/GenBank/DDBJ whole genome shotgun (WGS) entry which is preliminary data.</text>
</comment>
<dbReference type="EMBL" id="RBNI01009755">
    <property type="protein sequence ID" value="RUP44037.1"/>
    <property type="molecule type" value="Genomic_DNA"/>
</dbReference>
<reference evidence="5 6" key="1">
    <citation type="journal article" date="2018" name="New Phytol.">
        <title>Phylogenomics of Endogonaceae and evolution of mycorrhizas within Mucoromycota.</title>
        <authorList>
            <person name="Chang Y."/>
            <person name="Desiro A."/>
            <person name="Na H."/>
            <person name="Sandor L."/>
            <person name="Lipzen A."/>
            <person name="Clum A."/>
            <person name="Barry K."/>
            <person name="Grigoriev I.V."/>
            <person name="Martin F.M."/>
            <person name="Stajich J.E."/>
            <person name="Smith M.E."/>
            <person name="Bonito G."/>
            <person name="Spatafora J.W."/>
        </authorList>
    </citation>
    <scope>NUCLEOTIDE SEQUENCE [LARGE SCALE GENOMIC DNA]</scope>
    <source>
        <strain evidence="5 6">GMNB39</strain>
    </source>
</reference>
<name>A0A433CZM2_9FUNG</name>
<feature type="compositionally biased region" description="Polar residues" evidence="1">
    <location>
        <begin position="173"/>
        <end position="241"/>
    </location>
</feature>
<dbReference type="SMART" id="SM00456">
    <property type="entry name" value="WW"/>
    <property type="match status" value="2"/>
</dbReference>
<dbReference type="OrthoDB" id="437889at2759"/>
<evidence type="ECO:0000259" key="2">
    <source>
        <dbReference type="PROSITE" id="PS50020"/>
    </source>
</evidence>
<dbReference type="InterPro" id="IPR008936">
    <property type="entry name" value="Rho_GTPase_activation_prot"/>
</dbReference>
<dbReference type="Gene3D" id="2.20.70.10">
    <property type="match status" value="2"/>
</dbReference>
<feature type="domain" description="MyTH4" evidence="4">
    <location>
        <begin position="403"/>
        <end position="555"/>
    </location>
</feature>
<organism evidence="5 6">
    <name type="scientific">Jimgerdemannia flammicorona</name>
    <dbReference type="NCBI Taxonomy" id="994334"/>
    <lineage>
        <taxon>Eukaryota</taxon>
        <taxon>Fungi</taxon>
        <taxon>Fungi incertae sedis</taxon>
        <taxon>Mucoromycota</taxon>
        <taxon>Mucoromycotina</taxon>
        <taxon>Endogonomycetes</taxon>
        <taxon>Endogonales</taxon>
        <taxon>Endogonaceae</taxon>
        <taxon>Jimgerdemannia</taxon>
    </lineage>
</organism>
<dbReference type="SMART" id="SM00139">
    <property type="entry name" value="MyTH4"/>
    <property type="match status" value="1"/>
</dbReference>
<accession>A0A433CZM2</accession>
<dbReference type="GO" id="GO:0007165">
    <property type="term" value="P:signal transduction"/>
    <property type="evidence" value="ECO:0007669"/>
    <property type="project" value="InterPro"/>
</dbReference>
<evidence type="ECO:0000313" key="5">
    <source>
        <dbReference type="EMBL" id="RUP44037.1"/>
    </source>
</evidence>
<feature type="compositionally biased region" description="Low complexity" evidence="1">
    <location>
        <begin position="264"/>
        <end position="278"/>
    </location>
</feature>
<dbReference type="PANTHER" id="PTHR45876:SF8">
    <property type="entry name" value="FI04035P"/>
    <property type="match status" value="1"/>
</dbReference>
<dbReference type="Proteomes" id="UP000268093">
    <property type="component" value="Unassembled WGS sequence"/>
</dbReference>
<feature type="region of interest" description="Disordered" evidence="1">
    <location>
        <begin position="129"/>
        <end position="284"/>
    </location>
</feature>